<dbReference type="PANTHER" id="PTHR34477:SF1">
    <property type="entry name" value="UPF0213 PROTEIN YHBQ"/>
    <property type="match status" value="1"/>
</dbReference>
<keyword evidence="3" id="KW-0378">Hydrolase</keyword>
<dbReference type="EMBL" id="QEWR01000002">
    <property type="protein sequence ID" value="PWD84640.1"/>
    <property type="molecule type" value="Genomic_DNA"/>
</dbReference>
<evidence type="ECO:0000256" key="1">
    <source>
        <dbReference type="ARBA" id="ARBA00007435"/>
    </source>
</evidence>
<keyword evidence="4" id="KW-1185">Reference proteome</keyword>
<sequence length="99" mass="11722">MHYFYVLHCRDNTLYAGYTKDLTRRLAEHNLGKGAKYTRPMSRRPATMIFAKRYLSRSAAMKAEYAFKQLPRREKELYLKTEPLSCTLPNVHIDYSQID</sequence>
<dbReference type="InterPro" id="IPR050190">
    <property type="entry name" value="UPF0213_domain"/>
</dbReference>
<dbReference type="PROSITE" id="PS50164">
    <property type="entry name" value="GIY_YIG"/>
    <property type="match status" value="1"/>
</dbReference>
<dbReference type="AlphaFoldDB" id="A0A2U2AN46"/>
<keyword evidence="3" id="KW-0540">Nuclease</keyword>
<dbReference type="Gene3D" id="3.40.1440.10">
    <property type="entry name" value="GIY-YIG endonuclease"/>
    <property type="match status" value="1"/>
</dbReference>
<dbReference type="Proteomes" id="UP000244948">
    <property type="component" value="Unassembled WGS sequence"/>
</dbReference>
<protein>
    <submittedName>
        <fullName evidence="3">Endonuclease</fullName>
    </submittedName>
</protein>
<dbReference type="SMART" id="SM00465">
    <property type="entry name" value="GIYc"/>
    <property type="match status" value="1"/>
</dbReference>
<evidence type="ECO:0000259" key="2">
    <source>
        <dbReference type="PROSITE" id="PS50164"/>
    </source>
</evidence>
<proteinExistence type="inferred from homology"/>
<dbReference type="InterPro" id="IPR035901">
    <property type="entry name" value="GIY-YIG_endonuc_sf"/>
</dbReference>
<dbReference type="SUPFAM" id="SSF82771">
    <property type="entry name" value="GIY-YIG endonuclease"/>
    <property type="match status" value="1"/>
</dbReference>
<reference evidence="3 4" key="1">
    <citation type="journal article" date="2018" name="Genome Announc.">
        <title>Ignatzschineria cameli sp. nov., isolated from necrotic foot tissue of dromedaries (Camelus dromedarius) and associated maggots (Wohlfahrtia species) in Dubai.</title>
        <authorList>
            <person name="Tsang C.C."/>
            <person name="Tang J.Y."/>
            <person name="Fong J.Y."/>
            <person name="Kinne J."/>
            <person name="Lee H.H."/>
            <person name="Joseph M."/>
            <person name="Jose S."/>
            <person name="Schuster R.K."/>
            <person name="Tang Y."/>
            <person name="Sivakumar S."/>
            <person name="Chen J.H."/>
            <person name="Teng J.L."/>
            <person name="Lau S.K."/>
            <person name="Wernery U."/>
            <person name="Woo P.C."/>
        </authorList>
    </citation>
    <scope>NUCLEOTIDE SEQUENCE [LARGE SCALE GENOMIC DNA]</scope>
    <source>
        <strain evidence="3 4">KCTC 22643</strain>
    </source>
</reference>
<dbReference type="CDD" id="cd10456">
    <property type="entry name" value="GIY-YIG_UPF0213"/>
    <property type="match status" value="1"/>
</dbReference>
<dbReference type="GO" id="GO:0004519">
    <property type="term" value="F:endonuclease activity"/>
    <property type="evidence" value="ECO:0007669"/>
    <property type="project" value="UniProtKB-KW"/>
</dbReference>
<feature type="domain" description="GIY-YIG" evidence="2">
    <location>
        <begin position="1"/>
        <end position="77"/>
    </location>
</feature>
<dbReference type="PANTHER" id="PTHR34477">
    <property type="entry name" value="UPF0213 PROTEIN YHBQ"/>
    <property type="match status" value="1"/>
</dbReference>
<dbReference type="RefSeq" id="WP_109235800.1">
    <property type="nucleotide sequence ID" value="NZ_BMXZ01000001.1"/>
</dbReference>
<gene>
    <name evidence="3" type="ORF">DC082_03665</name>
</gene>
<name>A0A2U2AN46_9GAMM</name>
<comment type="similarity">
    <text evidence="1">Belongs to the UPF0213 family.</text>
</comment>
<dbReference type="Pfam" id="PF01541">
    <property type="entry name" value="GIY-YIG"/>
    <property type="match status" value="1"/>
</dbReference>
<dbReference type="InterPro" id="IPR000305">
    <property type="entry name" value="GIY-YIG_endonuc"/>
</dbReference>
<evidence type="ECO:0000313" key="3">
    <source>
        <dbReference type="EMBL" id="PWD84640.1"/>
    </source>
</evidence>
<organism evidence="3 4">
    <name type="scientific">Ignatzschineria indica</name>
    <dbReference type="NCBI Taxonomy" id="472583"/>
    <lineage>
        <taxon>Bacteria</taxon>
        <taxon>Pseudomonadati</taxon>
        <taxon>Pseudomonadota</taxon>
        <taxon>Gammaproteobacteria</taxon>
        <taxon>Cardiobacteriales</taxon>
        <taxon>Ignatzschineriaceae</taxon>
        <taxon>Ignatzschineria</taxon>
    </lineage>
</organism>
<comment type="caution">
    <text evidence="3">The sequence shown here is derived from an EMBL/GenBank/DDBJ whole genome shotgun (WGS) entry which is preliminary data.</text>
</comment>
<keyword evidence="3" id="KW-0255">Endonuclease</keyword>
<evidence type="ECO:0000313" key="4">
    <source>
        <dbReference type="Proteomes" id="UP000244948"/>
    </source>
</evidence>
<accession>A0A2U2AN46</accession>